<evidence type="ECO:0000256" key="1">
    <source>
        <dbReference type="SAM" id="MobiDB-lite"/>
    </source>
</evidence>
<gene>
    <name evidence="2" type="ORF">GQS65_09620</name>
</gene>
<accession>A0A6B0GJ08</accession>
<protein>
    <submittedName>
        <fullName evidence="2">Uncharacterized protein</fullName>
    </submittedName>
</protein>
<evidence type="ECO:0000313" key="2">
    <source>
        <dbReference type="EMBL" id="MWG34744.1"/>
    </source>
</evidence>
<dbReference type="RefSeq" id="WP_158204387.1">
    <property type="nucleotide sequence ID" value="NZ_WSZK01000015.1"/>
</dbReference>
<feature type="region of interest" description="Disordered" evidence="1">
    <location>
        <begin position="1"/>
        <end position="72"/>
    </location>
</feature>
<keyword evidence="3" id="KW-1185">Reference proteome</keyword>
<proteinExistence type="predicted"/>
<name>A0A6B0GJ08_9EURY</name>
<dbReference type="AlphaFoldDB" id="A0A6B0GJ08"/>
<reference evidence="2 3" key="1">
    <citation type="submission" date="2019-12" db="EMBL/GenBank/DDBJ databases">
        <title>Halocatena pleomorpha gen. nov. sp. nov., an extremely halophilic archaeon of family Halobacteriaceae isolated from saltpan soil.</title>
        <authorList>
            <person name="Pal Y."/>
            <person name="Verma A."/>
            <person name="Krishnamurthi S."/>
            <person name="Kumar P."/>
        </authorList>
    </citation>
    <scope>NUCLEOTIDE SEQUENCE [LARGE SCALE GENOMIC DNA]</scope>
    <source>
        <strain evidence="2 3">JCM 16495</strain>
    </source>
</reference>
<dbReference type="Proteomes" id="UP000451471">
    <property type="component" value="Unassembled WGS sequence"/>
</dbReference>
<sequence>MTDRRPDASADDRVDPPDRDHLRDDAPQLIGQAAGGSHIYYDERDRTMFEGPAPDELGRDDRTNEQPVGTRGVEGIVDAINDREGWDWLSEFTREHVPLAGSDEESDREE</sequence>
<organism evidence="2 3">
    <name type="scientific">Halomarina oriensis</name>
    <dbReference type="NCBI Taxonomy" id="671145"/>
    <lineage>
        <taxon>Archaea</taxon>
        <taxon>Methanobacteriati</taxon>
        <taxon>Methanobacteriota</taxon>
        <taxon>Stenosarchaea group</taxon>
        <taxon>Halobacteria</taxon>
        <taxon>Halobacteriales</taxon>
        <taxon>Natronomonadaceae</taxon>
        <taxon>Halomarina</taxon>
    </lineage>
</organism>
<dbReference type="EMBL" id="WSZK01000015">
    <property type="protein sequence ID" value="MWG34744.1"/>
    <property type="molecule type" value="Genomic_DNA"/>
</dbReference>
<evidence type="ECO:0000313" key="3">
    <source>
        <dbReference type="Proteomes" id="UP000451471"/>
    </source>
</evidence>
<feature type="compositionally biased region" description="Basic and acidic residues" evidence="1">
    <location>
        <begin position="1"/>
        <end position="26"/>
    </location>
</feature>
<comment type="caution">
    <text evidence="2">The sequence shown here is derived from an EMBL/GenBank/DDBJ whole genome shotgun (WGS) entry which is preliminary data.</text>
</comment>